<dbReference type="Proteomes" id="UP000198323">
    <property type="component" value="Unassembled WGS sequence"/>
</dbReference>
<accession>A0A226NFA5</accession>
<sequence length="146" mass="15363">MPPKQAKLGMRLSSSVTGEQGNMLPVCSSTKVTKRQGRNILGASSLMAGAAGRRLCLAAALLLLAGARALAPSHHLTARDLARLRAALERPFGDLRAAYHSVVGLHSLGLSVADQKVTFGQYTSSQHEAVKEVKVVKIADKHNTGA</sequence>
<dbReference type="AlphaFoldDB" id="A0A226NFA5"/>
<keyword evidence="2" id="KW-1185">Reference proteome</keyword>
<organism evidence="1 2">
    <name type="scientific">Callipepla squamata</name>
    <name type="common">Scaled quail</name>
    <dbReference type="NCBI Taxonomy" id="9009"/>
    <lineage>
        <taxon>Eukaryota</taxon>
        <taxon>Metazoa</taxon>
        <taxon>Chordata</taxon>
        <taxon>Craniata</taxon>
        <taxon>Vertebrata</taxon>
        <taxon>Euteleostomi</taxon>
        <taxon>Archelosauria</taxon>
        <taxon>Archosauria</taxon>
        <taxon>Dinosauria</taxon>
        <taxon>Saurischia</taxon>
        <taxon>Theropoda</taxon>
        <taxon>Coelurosauria</taxon>
        <taxon>Aves</taxon>
        <taxon>Neognathae</taxon>
        <taxon>Galloanserae</taxon>
        <taxon>Galliformes</taxon>
        <taxon>Odontophoridae</taxon>
        <taxon>Callipepla</taxon>
    </lineage>
</organism>
<protein>
    <submittedName>
        <fullName evidence="1">Uncharacterized protein</fullName>
    </submittedName>
</protein>
<gene>
    <name evidence="1" type="ORF">ASZ78_013000</name>
</gene>
<dbReference type="EMBL" id="MCFN01000069">
    <property type="protein sequence ID" value="OXB66201.1"/>
    <property type="molecule type" value="Genomic_DNA"/>
</dbReference>
<evidence type="ECO:0000313" key="2">
    <source>
        <dbReference type="Proteomes" id="UP000198323"/>
    </source>
</evidence>
<proteinExistence type="predicted"/>
<dbReference type="STRING" id="9009.A0A226NFA5"/>
<comment type="caution">
    <text evidence="1">The sequence shown here is derived from an EMBL/GenBank/DDBJ whole genome shotgun (WGS) entry which is preliminary data.</text>
</comment>
<name>A0A226NFA5_CALSU</name>
<reference evidence="1 2" key="1">
    <citation type="submission" date="2016-07" db="EMBL/GenBank/DDBJ databases">
        <title>Disparate Historic Effective Population Sizes Predicted by Modern Levels of Genome Diversity for the Scaled Quail (Callipepla squamata) and the Northern Bobwhite (Colinus virginianus): Inferences from First and Second Generation Draft Genome Assemblies for Sympatric New World Quail.</title>
        <authorList>
            <person name="Oldeschulte D.L."/>
            <person name="Halley Y.A."/>
            <person name="Bhattarai E.K."/>
            <person name="Brashear W.A."/>
            <person name="Hill J."/>
            <person name="Metz R.P."/>
            <person name="Johnson C.D."/>
            <person name="Rollins D."/>
            <person name="Peterson M.J."/>
            <person name="Bickhart D.M."/>
            <person name="Decker J.E."/>
            <person name="Seabury C.M."/>
        </authorList>
    </citation>
    <scope>NUCLEOTIDE SEQUENCE [LARGE SCALE GENOMIC DNA]</scope>
    <source>
        <strain evidence="1 2">Texas</strain>
        <tissue evidence="1">Leg muscle</tissue>
    </source>
</reference>
<evidence type="ECO:0000313" key="1">
    <source>
        <dbReference type="EMBL" id="OXB66201.1"/>
    </source>
</evidence>
<dbReference type="UniPathway" id="UPA00378"/>